<dbReference type="OrthoDB" id="8781389at2"/>
<protein>
    <submittedName>
        <fullName evidence="1">Uncharacterized protein</fullName>
    </submittedName>
</protein>
<gene>
    <name evidence="1" type="ordered locus">AS9A_P20093</name>
</gene>
<dbReference type="Proteomes" id="UP000009235">
    <property type="component" value="Plasmid pAS9A-2"/>
</dbReference>
<reference evidence="1 2" key="1">
    <citation type="journal article" date="2011" name="J. Bacteriol.">
        <title>Complete genome sequence of Amycolicicoccus subflavus DQS3-9A1T, an actinomycete isolated from crude oil-polluted soil.</title>
        <authorList>
            <person name="Cai M."/>
            <person name="Chen W.M."/>
            <person name="Nie Y."/>
            <person name="Chi C.Q."/>
            <person name="Wang Y.N."/>
            <person name="Tang Y.Q."/>
            <person name="Li G.Y."/>
            <person name="Wu X.L."/>
        </authorList>
    </citation>
    <scope>NUCLEOTIDE SEQUENCE [LARGE SCALE GENOMIC DNA]</scope>
    <source>
        <strain evidence="2">DSM 45089 / DQS3-9A1</strain>
        <plasmid evidence="1 2">pAS9A-2</plasmid>
    </source>
</reference>
<keyword evidence="2" id="KW-1185">Reference proteome</keyword>
<dbReference type="AlphaFoldDB" id="F6ESL6"/>
<evidence type="ECO:0000313" key="2">
    <source>
        <dbReference type="Proteomes" id="UP000009235"/>
    </source>
</evidence>
<dbReference type="HOGENOM" id="CLU_034193_0_0_11"/>
<dbReference type="RefSeq" id="WP_013798144.1">
    <property type="nucleotide sequence ID" value="NC_015561.1"/>
</dbReference>
<geneLocation type="plasmid" evidence="1 2">
    <name>pAS9A-2</name>
</geneLocation>
<evidence type="ECO:0000313" key="1">
    <source>
        <dbReference type="EMBL" id="AEF43137.1"/>
    </source>
</evidence>
<dbReference type="KEGG" id="asd:AS9A_P20093"/>
<proteinExistence type="predicted"/>
<sequence>MKGSVVMDLETYVGQVWSPAVRPLADEAWRCYNAGAFRASIAATWTAVTADIISKLTRLADDGDAKAADFRDKLSSAKAQGITPPGVRAMREIEDTLLAEAEAFEFIDSIGARELVRIREDRNLCVHPSLRGLGNVYDPRPEIARAHLAVALSTLLTHPPTQGRKVLEEFKAYICDTYFVPTTPHIQATFFDRVRTATRRNIVSLAAKHALLEIPPPETVPLTPIEHADRMATAVKAFALRDRELVRSLVVDLSARFQPLDGATQLRALLRLGDQDFFWDMVDPALASRINEQLSQLPMAANTWEPLPVETAAYLALIREDLARERLPILEQQYSTLAPLHRTNIAAAHPDRYFVPTVISSVKEAYSFRVGEQAGQLAVQHAPYLSVQDLKSVLVEWAANDQCRIAALMPGLAVSLFHATVHLGGERAQAFEEFLATVREKDEEPGSYYTYPDLERTLQVARPSGR</sequence>
<organism evidence="1 2">
    <name type="scientific">Hoyosella subflava (strain DSM 45089 / JCM 17490 / NBRC 109087 / DQS3-9A1)</name>
    <name type="common">Amycolicicoccus subflavus</name>
    <dbReference type="NCBI Taxonomy" id="443218"/>
    <lineage>
        <taxon>Bacteria</taxon>
        <taxon>Bacillati</taxon>
        <taxon>Actinomycetota</taxon>
        <taxon>Actinomycetes</taxon>
        <taxon>Mycobacteriales</taxon>
        <taxon>Hoyosellaceae</taxon>
        <taxon>Hoyosella</taxon>
    </lineage>
</organism>
<name>F6ESL6_HOYSD</name>
<dbReference type="EMBL" id="CP002788">
    <property type="protein sequence ID" value="AEF43137.1"/>
    <property type="molecule type" value="Genomic_DNA"/>
</dbReference>
<keyword evidence="1" id="KW-0614">Plasmid</keyword>
<accession>F6ESL6</accession>